<evidence type="ECO:0000313" key="2">
    <source>
        <dbReference type="EMBL" id="TRU33404.1"/>
    </source>
</evidence>
<organism evidence="2 3">
    <name type="scientific">Microcystis aeruginosa Ma_MB_F_20061100_S20D</name>
    <dbReference type="NCBI Taxonomy" id="2486253"/>
    <lineage>
        <taxon>Bacteria</taxon>
        <taxon>Bacillati</taxon>
        <taxon>Cyanobacteriota</taxon>
        <taxon>Cyanophyceae</taxon>
        <taxon>Oscillatoriophycideae</taxon>
        <taxon>Chroococcales</taxon>
        <taxon>Microcystaceae</taxon>
        <taxon>Microcystis</taxon>
    </lineage>
</organism>
<protein>
    <submittedName>
        <fullName evidence="2">IS200/IS605 family transposase</fullName>
    </submittedName>
</protein>
<dbReference type="GO" id="GO:0003677">
    <property type="term" value="F:DNA binding"/>
    <property type="evidence" value="ECO:0007669"/>
    <property type="project" value="InterPro"/>
</dbReference>
<evidence type="ECO:0000313" key="3">
    <source>
        <dbReference type="Proteomes" id="UP000315113"/>
    </source>
</evidence>
<accession>A0A552EG05</accession>
<dbReference type="NCBIfam" id="NF033573">
    <property type="entry name" value="transpos_IS200"/>
    <property type="match status" value="1"/>
</dbReference>
<dbReference type="InterPro" id="IPR036515">
    <property type="entry name" value="Transposase_17_sf"/>
</dbReference>
<gene>
    <name evidence="2" type="primary">tnpA</name>
    <name evidence="2" type="ORF">EWV78_15430</name>
</gene>
<dbReference type="InterPro" id="IPR002686">
    <property type="entry name" value="Transposase_17"/>
</dbReference>
<dbReference type="PANTHER" id="PTHR33360:SF2">
    <property type="entry name" value="TRANSPOSASE FOR INSERTION SEQUENCE ELEMENT IS200"/>
    <property type="match status" value="1"/>
</dbReference>
<dbReference type="EMBL" id="SFBH01000120">
    <property type="protein sequence ID" value="TRU33404.1"/>
    <property type="molecule type" value="Genomic_DNA"/>
</dbReference>
<dbReference type="SUPFAM" id="SSF143422">
    <property type="entry name" value="Transposase IS200-like"/>
    <property type="match status" value="1"/>
</dbReference>
<comment type="caution">
    <text evidence="2">The sequence shown here is derived from an EMBL/GenBank/DDBJ whole genome shotgun (WGS) entry which is preliminary data.</text>
</comment>
<evidence type="ECO:0000259" key="1">
    <source>
        <dbReference type="SMART" id="SM01321"/>
    </source>
</evidence>
<feature type="domain" description="Transposase IS200-like" evidence="1">
    <location>
        <begin position="15"/>
        <end position="131"/>
    </location>
</feature>
<sequence length="136" mass="15726">MRKDSFGYRHNNHSVGLATIHLVWIPKRRKPVLRGDIKLRLATILESVASDKGWIIKAKEIATDHVHLLVEYDEKTAISEVVKAFKGRSSRMLREEFPELTKLPSLWTKSYFYDTSGKVSTAKVMAYINDPHHDRH</sequence>
<name>A0A552EG05_MICAE</name>
<proteinExistence type="predicted"/>
<dbReference type="GO" id="GO:0006313">
    <property type="term" value="P:DNA transposition"/>
    <property type="evidence" value="ECO:0007669"/>
    <property type="project" value="InterPro"/>
</dbReference>
<dbReference type="Proteomes" id="UP000315113">
    <property type="component" value="Unassembled WGS sequence"/>
</dbReference>
<dbReference type="PANTHER" id="PTHR33360">
    <property type="entry name" value="TRANSPOSASE FOR INSERTION SEQUENCE ELEMENT IS200"/>
    <property type="match status" value="1"/>
</dbReference>
<dbReference type="Pfam" id="PF01797">
    <property type="entry name" value="Y1_Tnp"/>
    <property type="match status" value="1"/>
</dbReference>
<dbReference type="AlphaFoldDB" id="A0A552EG05"/>
<dbReference type="GO" id="GO:0004803">
    <property type="term" value="F:transposase activity"/>
    <property type="evidence" value="ECO:0007669"/>
    <property type="project" value="InterPro"/>
</dbReference>
<dbReference type="SMART" id="SM01321">
    <property type="entry name" value="Y1_Tnp"/>
    <property type="match status" value="1"/>
</dbReference>
<dbReference type="Gene3D" id="3.30.70.1290">
    <property type="entry name" value="Transposase IS200-like"/>
    <property type="match status" value="1"/>
</dbReference>
<reference evidence="2 3" key="1">
    <citation type="submission" date="2019-01" db="EMBL/GenBank/DDBJ databases">
        <title>Coherence of Microcystis species and biogeography revealed through population genomics.</title>
        <authorList>
            <person name="Perez-Carrascal O.M."/>
            <person name="Terrat Y."/>
            <person name="Giani A."/>
            <person name="Fortin N."/>
            <person name="Tromas N."/>
            <person name="Shapiro B.J."/>
        </authorList>
    </citation>
    <scope>NUCLEOTIDE SEQUENCE [LARGE SCALE GENOMIC DNA]</scope>
    <source>
        <strain evidence="2">Ma_MB_F_20061100_S20D</strain>
    </source>
</reference>